<evidence type="ECO:0000313" key="2">
    <source>
        <dbReference type="Proteomes" id="UP000247565"/>
    </source>
</evidence>
<dbReference type="EMBL" id="QGLT01000004">
    <property type="protein sequence ID" value="PXY99865.1"/>
    <property type="molecule type" value="Genomic_DNA"/>
</dbReference>
<dbReference type="Proteomes" id="UP000247565">
    <property type="component" value="Unassembled WGS sequence"/>
</dbReference>
<accession>A0A318N172</accession>
<dbReference type="AlphaFoldDB" id="A0A318N172"/>
<reference evidence="1 2" key="1">
    <citation type="submission" date="2018-05" db="EMBL/GenBank/DDBJ databases">
        <title>Reference genomes for bee gut microbiota database.</title>
        <authorList>
            <person name="Ellegaard K.M."/>
        </authorList>
    </citation>
    <scope>NUCLEOTIDE SEQUENCE [LARGE SCALE GENOMIC DNA]</scope>
    <source>
        <strain evidence="1 2">ESL0284</strain>
    </source>
</reference>
<name>A0A318N172_9PROT</name>
<gene>
    <name evidence="1" type="ORF">DK869_08000</name>
</gene>
<comment type="caution">
    <text evidence="1">The sequence shown here is derived from an EMBL/GenBank/DDBJ whole genome shotgun (WGS) entry which is preliminary data.</text>
</comment>
<organism evidence="1 2">
    <name type="scientific">Commensalibacter melissae</name>
    <dbReference type="NCBI Taxonomy" id="2070537"/>
    <lineage>
        <taxon>Bacteria</taxon>
        <taxon>Pseudomonadati</taxon>
        <taxon>Pseudomonadota</taxon>
        <taxon>Alphaproteobacteria</taxon>
        <taxon>Acetobacterales</taxon>
        <taxon>Acetobacteraceae</taxon>
    </lineage>
</organism>
<protein>
    <submittedName>
        <fullName evidence="1">Uncharacterized protein</fullName>
    </submittedName>
</protein>
<sequence length="691" mass="74699">MDNSNQPDNQIQQSLLDSVAKMDQALEKFSLAFSTHSSDNPESSSILSTNLQIIIDNQNSANEKLDNLNQLNNLSKLGKLDKLDDLDILKNSLYEKSDHDGKGESFLAAVSKLENSFDSFKGAISELADRFLTIRDISNITDDNSAMQQMASMTNSSVSDVYQAVNVGNRYGANKSESLMFYKEMANINSAISTNKTNSLLNYPELQELDKVAPSQRVLQRGDDKGHNFTVLERLENIRKALATLQKVNPDRANIIARKLAHDNVHIYDQLTAPEHDIIDAKSKRVQTYGYQNIFLEEQKNSNLEGNNETNQILSEASNASAKLDNIKNQNNLLAAEKSAGYIINKSNLESDLLKRHGDTIASAKSKIAITNDVNDKIDLLKTVFTAVISFVATIATFKGVLGKGGSGLANIAKSLLKNGSKADKFISKIPEIGAIGKKASGLGKIWNKVSGISAVKKGTGSVIGSIGHTALKISGIFGLTGGVKAVGDELEHVVTKIPHFGNADRMMGKVAAFGARHILPKIAGLFAGPAGWAFDAMSLGYDLYSLYNYMTSKDSKAASPPLKKPILASSMVNQSGNTIAAGVGGTAVGIEAYKAYQGTIGNSQKHSLSSGNDNVQMSKLLANDGQINKVNPSFNKIMNCMTNNNQQYRINIIVQPSSADPMMIAQQVKQQLSLSFPFSNAVQSYKAINC</sequence>
<dbReference type="RefSeq" id="WP_110439485.1">
    <property type="nucleotide sequence ID" value="NZ_CP046393.1"/>
</dbReference>
<keyword evidence="2" id="KW-1185">Reference proteome</keyword>
<proteinExistence type="predicted"/>
<evidence type="ECO:0000313" key="1">
    <source>
        <dbReference type="EMBL" id="PXY99865.1"/>
    </source>
</evidence>